<comment type="caution">
    <text evidence="2">The sequence shown here is derived from an EMBL/GenBank/DDBJ whole genome shotgun (WGS) entry which is preliminary data.</text>
</comment>
<keyword evidence="1" id="KW-0853">WD repeat</keyword>
<dbReference type="SUPFAM" id="SSF50998">
    <property type="entry name" value="Quinoprotein alcohol dehydrogenase-like"/>
    <property type="match status" value="1"/>
</dbReference>
<protein>
    <submittedName>
        <fullName evidence="2">WD40 repeat domain-containing protein</fullName>
    </submittedName>
</protein>
<evidence type="ECO:0000313" key="2">
    <source>
        <dbReference type="EMBL" id="NGO47379.1"/>
    </source>
</evidence>
<dbReference type="InterPro" id="IPR001680">
    <property type="entry name" value="WD40_rpt"/>
</dbReference>
<feature type="repeat" description="WD" evidence="1">
    <location>
        <begin position="33"/>
        <end position="74"/>
    </location>
</feature>
<gene>
    <name evidence="2" type="ORF">G6048_36590</name>
</gene>
<accession>A0ABX0E3G3</accession>
<evidence type="ECO:0000313" key="3">
    <source>
        <dbReference type="Proteomes" id="UP001518140"/>
    </source>
</evidence>
<dbReference type="EMBL" id="JAAKZX010000177">
    <property type="protein sequence ID" value="NGO47379.1"/>
    <property type="molecule type" value="Genomic_DNA"/>
</dbReference>
<dbReference type="RefSeq" id="WP_165343900.1">
    <property type="nucleotide sequence ID" value="NZ_JAAKZX010000177.1"/>
</dbReference>
<dbReference type="Pfam" id="PF00400">
    <property type="entry name" value="WD40"/>
    <property type="match status" value="2"/>
</dbReference>
<organism evidence="2 3">
    <name type="scientific">Streptomyces ureilyticus</name>
    <dbReference type="NCBI Taxonomy" id="1775131"/>
    <lineage>
        <taxon>Bacteria</taxon>
        <taxon>Bacillati</taxon>
        <taxon>Actinomycetota</taxon>
        <taxon>Actinomycetes</taxon>
        <taxon>Kitasatosporales</taxon>
        <taxon>Streptomycetaceae</taxon>
        <taxon>Streptomyces</taxon>
    </lineage>
</organism>
<dbReference type="Proteomes" id="UP001518140">
    <property type="component" value="Unassembled WGS sequence"/>
</dbReference>
<name>A0ABX0E3G3_9ACTN</name>
<dbReference type="InterPro" id="IPR015943">
    <property type="entry name" value="WD40/YVTN_repeat-like_dom_sf"/>
</dbReference>
<sequence>MSRASRGPDRPVVFTGSTDGGAAHIWHFPLPVLVGRTNELTSIAVCTEHGLATTAGHDHTVRLWSIRDPDRPVTQSVLPHHGPMTAVAFAPDGRRVAAGTRTWR</sequence>
<dbReference type="InterPro" id="IPR011047">
    <property type="entry name" value="Quinoprotein_ADH-like_sf"/>
</dbReference>
<keyword evidence="3" id="KW-1185">Reference proteome</keyword>
<evidence type="ECO:0000256" key="1">
    <source>
        <dbReference type="PROSITE-ProRule" id="PRU00221"/>
    </source>
</evidence>
<dbReference type="PROSITE" id="PS50082">
    <property type="entry name" value="WD_REPEATS_2"/>
    <property type="match status" value="1"/>
</dbReference>
<reference evidence="2 3" key="1">
    <citation type="submission" date="2020-02" db="EMBL/GenBank/DDBJ databases">
        <title>Whole-genome analyses of novel actinobacteria.</title>
        <authorList>
            <person name="Sahin N."/>
            <person name="Tokatli A."/>
        </authorList>
    </citation>
    <scope>NUCLEOTIDE SEQUENCE [LARGE SCALE GENOMIC DNA]</scope>
    <source>
        <strain evidence="2 3">YC419</strain>
    </source>
</reference>
<proteinExistence type="predicted"/>
<dbReference type="Gene3D" id="2.130.10.10">
    <property type="entry name" value="YVTN repeat-like/Quinoprotein amine dehydrogenase"/>
    <property type="match status" value="1"/>
</dbReference>